<dbReference type="EMBL" id="FNBO01000006">
    <property type="protein sequence ID" value="SDF61230.1"/>
    <property type="molecule type" value="Genomic_DNA"/>
</dbReference>
<protein>
    <submittedName>
        <fullName evidence="2">Uncharacterized protein</fullName>
    </submittedName>
</protein>
<dbReference type="Proteomes" id="UP000324020">
    <property type="component" value="Unassembled WGS sequence"/>
</dbReference>
<keyword evidence="3" id="KW-1185">Reference proteome</keyword>
<dbReference type="OrthoDB" id="341846at2157"/>
<evidence type="ECO:0000256" key="1">
    <source>
        <dbReference type="SAM" id="Phobius"/>
    </source>
</evidence>
<dbReference type="Pfam" id="PF17647">
    <property type="entry name" value="DUF5518"/>
    <property type="match status" value="1"/>
</dbReference>
<reference evidence="2 3" key="1">
    <citation type="submission" date="2016-10" db="EMBL/GenBank/DDBJ databases">
        <authorList>
            <person name="Varghese N."/>
            <person name="Submissions S."/>
        </authorList>
    </citation>
    <scope>NUCLEOTIDE SEQUENCE [LARGE SCALE GENOMIC DNA]</scope>
    <source>
        <strain evidence="2 3">CGMCC 1.3527</strain>
    </source>
</reference>
<gene>
    <name evidence="2" type="ORF">SAMN04488067_10674</name>
</gene>
<dbReference type="InterPro" id="IPR040493">
    <property type="entry name" value="DUF5518"/>
</dbReference>
<dbReference type="RefSeq" id="WP_149798630.1">
    <property type="nucleotide sequence ID" value="NZ_FNBO01000006.1"/>
</dbReference>
<dbReference type="AlphaFoldDB" id="A0A1G7MJE2"/>
<feature type="transmembrane region" description="Helical" evidence="1">
    <location>
        <begin position="28"/>
        <end position="49"/>
    </location>
</feature>
<proteinExistence type="predicted"/>
<feature type="transmembrane region" description="Helical" evidence="1">
    <location>
        <begin position="170"/>
        <end position="192"/>
    </location>
</feature>
<feature type="transmembrane region" description="Helical" evidence="1">
    <location>
        <begin position="129"/>
        <end position="150"/>
    </location>
</feature>
<organism evidence="2 3">
    <name type="scientific">Halorubrum xinjiangense</name>
    <dbReference type="NCBI Taxonomy" id="261291"/>
    <lineage>
        <taxon>Archaea</taxon>
        <taxon>Methanobacteriati</taxon>
        <taxon>Methanobacteriota</taxon>
        <taxon>Stenosarchaea group</taxon>
        <taxon>Halobacteria</taxon>
        <taxon>Halobacteriales</taxon>
        <taxon>Haloferacaceae</taxon>
        <taxon>Halorubrum</taxon>
    </lineage>
</organism>
<evidence type="ECO:0000313" key="3">
    <source>
        <dbReference type="Proteomes" id="UP000324020"/>
    </source>
</evidence>
<feature type="transmembrane region" description="Helical" evidence="1">
    <location>
        <begin position="79"/>
        <end position="108"/>
    </location>
</feature>
<keyword evidence="1" id="KW-0472">Membrane</keyword>
<keyword evidence="1" id="KW-0812">Transmembrane</keyword>
<keyword evidence="1" id="KW-1133">Transmembrane helix</keyword>
<evidence type="ECO:0000313" key="2">
    <source>
        <dbReference type="EMBL" id="SDF61230.1"/>
    </source>
</evidence>
<name>A0A1G7MJE2_9EURY</name>
<feature type="transmembrane region" description="Helical" evidence="1">
    <location>
        <begin position="199"/>
        <end position="227"/>
    </location>
</feature>
<accession>A0A1G7MJE2</accession>
<sequence>MSSAIIDEETVVQNREEQAQPLSRTLDVAISSFLVLVGGIFGAAGYLLAGFADVDRVASWVASGRITSTEMSDLELIDAVYALIWGSGVSLTLTGVMLVVAGIAFFGFQTRARRRFDATGIVSPSTTGNAILGAMVTIVASFVPFSPVIGGGVSGYLNRGSDSSAVRTGGLAGLFATVPVVTVFAVVIWSLLGSATGLTAIIVATLAVSLMISVSYMVGLSVLGAYLGTHPSFVDAFSDAE</sequence>